<dbReference type="AlphaFoldDB" id="A0AA96GB31"/>
<dbReference type="EMBL" id="CP116967">
    <property type="protein sequence ID" value="WNM58779.1"/>
    <property type="molecule type" value="Genomic_DNA"/>
</dbReference>
<evidence type="ECO:0000313" key="1">
    <source>
        <dbReference type="EMBL" id="WNM58779.1"/>
    </source>
</evidence>
<accession>A0AA96GB31</accession>
<name>A0AA96GB31_9BACT</name>
<gene>
    <name evidence="1" type="ORF">PP769_03145</name>
</gene>
<evidence type="ECO:0000313" key="2">
    <source>
        <dbReference type="Proteomes" id="UP001302719"/>
    </source>
</evidence>
<protein>
    <submittedName>
        <fullName evidence="1">Uncharacterized protein</fullName>
    </submittedName>
</protein>
<dbReference type="Proteomes" id="UP001302719">
    <property type="component" value="Chromosome"/>
</dbReference>
<organism evidence="1 2">
    <name type="scientific">Candidatus Nitrospira allomarina</name>
    <dbReference type="NCBI Taxonomy" id="3020900"/>
    <lineage>
        <taxon>Bacteria</taxon>
        <taxon>Pseudomonadati</taxon>
        <taxon>Nitrospirota</taxon>
        <taxon>Nitrospiria</taxon>
        <taxon>Nitrospirales</taxon>
        <taxon>Nitrospiraceae</taxon>
        <taxon>Nitrospira</taxon>
    </lineage>
</organism>
<reference evidence="1 2" key="1">
    <citation type="submission" date="2023-01" db="EMBL/GenBank/DDBJ databases">
        <title>Cultivation and genomic characterization of new, ubiquitous marine nitrite-oxidizing bacteria from the Nitrospirales.</title>
        <authorList>
            <person name="Mueller A.J."/>
            <person name="Daebeler A."/>
            <person name="Herbold C.W."/>
            <person name="Kirkegaard R.H."/>
            <person name="Daims H."/>
        </authorList>
    </citation>
    <scope>NUCLEOTIDE SEQUENCE [LARGE SCALE GENOMIC DNA]</scope>
    <source>
        <strain evidence="1 2">VA</strain>
    </source>
</reference>
<proteinExistence type="predicted"/>
<dbReference type="RefSeq" id="WP_312645037.1">
    <property type="nucleotide sequence ID" value="NZ_CP116967.1"/>
</dbReference>
<dbReference type="KEGG" id="nall:PP769_03145"/>
<sequence>MAKELPVIPFPKQSESSEQEELIYSRVFCTREDSPPLKLLLDFLKSKNQVPLIPKMDPAALEDWDWVHVSLGYSRERKPIRLFCLRDRGTYQDVFEGEKTSFFNRISVFDDVEAEIARECISKARFIATTQMVKKDMTDEGYDFNGWILEFFQENCNGIVQIDGQGFYSPKGELIVDLEEVAETGDDIAPTPKTDTQSLA</sequence>
<keyword evidence="2" id="KW-1185">Reference proteome</keyword>